<keyword evidence="5" id="KW-0472">Membrane</keyword>
<comment type="subcellular location">
    <subcellularLocation>
        <location evidence="1">Membrane</location>
    </subcellularLocation>
</comment>
<evidence type="ECO:0000256" key="5">
    <source>
        <dbReference type="SAM" id="Phobius"/>
    </source>
</evidence>
<dbReference type="Pfam" id="PF00672">
    <property type="entry name" value="HAMP"/>
    <property type="match status" value="1"/>
</dbReference>
<dbReference type="Pfam" id="PF00015">
    <property type="entry name" value="MCPsignal"/>
    <property type="match status" value="1"/>
</dbReference>
<dbReference type="GO" id="GO:0007165">
    <property type="term" value="P:signal transduction"/>
    <property type="evidence" value="ECO:0007669"/>
    <property type="project" value="UniProtKB-KW"/>
</dbReference>
<feature type="domain" description="Methyl-accepting transducer" evidence="6">
    <location>
        <begin position="402"/>
        <end position="638"/>
    </location>
</feature>
<feature type="transmembrane region" description="Helical" evidence="5">
    <location>
        <begin position="12"/>
        <end position="37"/>
    </location>
</feature>
<keyword evidence="5" id="KW-0812">Transmembrane</keyword>
<evidence type="ECO:0000256" key="4">
    <source>
        <dbReference type="PROSITE-ProRule" id="PRU00284"/>
    </source>
</evidence>
<dbReference type="FunFam" id="1.10.287.950:FF:000001">
    <property type="entry name" value="Methyl-accepting chemotaxis sensory transducer"/>
    <property type="match status" value="1"/>
</dbReference>
<dbReference type="CDD" id="cd11386">
    <property type="entry name" value="MCP_signal"/>
    <property type="match status" value="1"/>
</dbReference>
<evidence type="ECO:0000313" key="8">
    <source>
        <dbReference type="EMBL" id="QDU32398.1"/>
    </source>
</evidence>
<keyword evidence="2 4" id="KW-0807">Transducer</keyword>
<evidence type="ECO:0000256" key="1">
    <source>
        <dbReference type="ARBA" id="ARBA00004370"/>
    </source>
</evidence>
<dbReference type="EMBL" id="CP036425">
    <property type="protein sequence ID" value="QDU32398.1"/>
    <property type="molecule type" value="Genomic_DNA"/>
</dbReference>
<dbReference type="CDD" id="cd06225">
    <property type="entry name" value="HAMP"/>
    <property type="match status" value="1"/>
</dbReference>
<protein>
    <submittedName>
        <fullName evidence="8">Methyl-accepting chemotaxis protein PctB</fullName>
    </submittedName>
</protein>
<proteinExistence type="inferred from homology"/>
<dbReference type="InterPro" id="IPR029151">
    <property type="entry name" value="Sensor-like_sf"/>
</dbReference>
<dbReference type="Gene3D" id="1.10.287.950">
    <property type="entry name" value="Methyl-accepting chemotaxis protein"/>
    <property type="match status" value="1"/>
</dbReference>
<dbReference type="SUPFAM" id="SSF58104">
    <property type="entry name" value="Methyl-accepting chemotaxis protein (MCP) signaling domain"/>
    <property type="match status" value="1"/>
</dbReference>
<evidence type="ECO:0000259" key="7">
    <source>
        <dbReference type="PROSITE" id="PS50885"/>
    </source>
</evidence>
<dbReference type="SMART" id="SM00283">
    <property type="entry name" value="MA"/>
    <property type="match status" value="1"/>
</dbReference>
<dbReference type="GO" id="GO:0006935">
    <property type="term" value="P:chemotaxis"/>
    <property type="evidence" value="ECO:0007669"/>
    <property type="project" value="InterPro"/>
</dbReference>
<sequence>MMSRIKSLLSQSIGVRITVIVLVLITVSMGVLSWMAVSKASRALNDQGVASAKQTTELIVAMCKLQKEMIGAKLVSDLRVAEDLMAIEGGGLEQWEGAIGFEEQVKQIGKYEVPLMKVGGRELTGDFGLVDEVLAQTGSTCTVFQVLPREWLRVTTNVKKPDGSRAVGTTLGSGSPVYQYVMGGETYFGSNMIQGKRYETAYRPIRGEGGEVVAVLYVGVPYEQFNSLKQAMKEMKIGESGYAFAVNMDGDAVIHPTVEGENMSDAAFVKEMLSNEAGVTQYAYDGVEKLVAYERFEPYGWVIGTGYSVEELEAASTQLKYEALMMTLVILGIGAVVCVWMGRTISKGIMRVADAVNGIAEGEGDLTKRLEVTSKDEVGELCHRVNDFIGNIQEIIKECKRSSHEVASFASQVAASSEEISQGLEEQKHQTQQVSAGVEEMSSSVAEVATQSQSAAQNAIDSRSHAEEGKTIVSDTIESIHVIDGIVNKTGDAIGQLGNRADQIGEIIQVINDIADQTNLLALNAAIEAARAGEHGRGFAVVADEVRKLADRTTTATEQIEESINQVQSDTQQAVSRMAEGTESVKRGVELASGAGDALDQIVTRSGDVAGVIQNIASAAEQQSGAALAIGENVQQISAIADQTGQGAKQSAEAAMELSAKSKQLLSLVDRFKV</sequence>
<keyword evidence="9" id="KW-1185">Reference proteome</keyword>
<dbReference type="PROSITE" id="PS50111">
    <property type="entry name" value="CHEMOTAXIS_TRANSDUC_2"/>
    <property type="match status" value="1"/>
</dbReference>
<dbReference type="SMART" id="SM00304">
    <property type="entry name" value="HAMP"/>
    <property type="match status" value="1"/>
</dbReference>
<organism evidence="8 9">
    <name type="scientific">Poriferisphaera corsica</name>
    <dbReference type="NCBI Taxonomy" id="2528020"/>
    <lineage>
        <taxon>Bacteria</taxon>
        <taxon>Pseudomonadati</taxon>
        <taxon>Planctomycetota</taxon>
        <taxon>Phycisphaerae</taxon>
        <taxon>Phycisphaerales</taxon>
        <taxon>Phycisphaeraceae</taxon>
        <taxon>Poriferisphaera</taxon>
    </lineage>
</organism>
<feature type="domain" description="HAMP" evidence="7">
    <location>
        <begin position="343"/>
        <end position="397"/>
    </location>
</feature>
<dbReference type="Proteomes" id="UP000317369">
    <property type="component" value="Chromosome"/>
</dbReference>
<dbReference type="GO" id="GO:0004888">
    <property type="term" value="F:transmembrane signaling receptor activity"/>
    <property type="evidence" value="ECO:0007669"/>
    <property type="project" value="InterPro"/>
</dbReference>
<dbReference type="Pfam" id="PF17201">
    <property type="entry name" value="Cache_3-Cache_2"/>
    <property type="match status" value="1"/>
</dbReference>
<evidence type="ECO:0000256" key="2">
    <source>
        <dbReference type="ARBA" id="ARBA00023224"/>
    </source>
</evidence>
<dbReference type="CDD" id="cd12912">
    <property type="entry name" value="PDC2_MCP_like"/>
    <property type="match status" value="1"/>
</dbReference>
<dbReference type="PRINTS" id="PR00260">
    <property type="entry name" value="CHEMTRNSDUCR"/>
</dbReference>
<dbReference type="KEGG" id="pcor:KS4_04300"/>
<comment type="similarity">
    <text evidence="3">Belongs to the methyl-accepting chemotaxis (MCP) protein family.</text>
</comment>
<keyword evidence="5" id="KW-1133">Transmembrane helix</keyword>
<reference evidence="8 9" key="1">
    <citation type="submission" date="2019-02" db="EMBL/GenBank/DDBJ databases">
        <title>Deep-cultivation of Planctomycetes and their phenomic and genomic characterization uncovers novel biology.</title>
        <authorList>
            <person name="Wiegand S."/>
            <person name="Jogler M."/>
            <person name="Boedeker C."/>
            <person name="Pinto D."/>
            <person name="Vollmers J."/>
            <person name="Rivas-Marin E."/>
            <person name="Kohn T."/>
            <person name="Peeters S.H."/>
            <person name="Heuer A."/>
            <person name="Rast P."/>
            <person name="Oberbeckmann S."/>
            <person name="Bunk B."/>
            <person name="Jeske O."/>
            <person name="Meyerdierks A."/>
            <person name="Storesund J.E."/>
            <person name="Kallscheuer N."/>
            <person name="Luecker S."/>
            <person name="Lage O.M."/>
            <person name="Pohl T."/>
            <person name="Merkel B.J."/>
            <person name="Hornburger P."/>
            <person name="Mueller R.-W."/>
            <person name="Bruemmer F."/>
            <person name="Labrenz M."/>
            <person name="Spormann A.M."/>
            <person name="Op den Camp H."/>
            <person name="Overmann J."/>
            <person name="Amann R."/>
            <person name="Jetten M.S.M."/>
            <person name="Mascher T."/>
            <person name="Medema M.H."/>
            <person name="Devos D.P."/>
            <person name="Kaster A.-K."/>
            <person name="Ovreas L."/>
            <person name="Rohde M."/>
            <person name="Galperin M.Y."/>
            <person name="Jogler C."/>
        </authorList>
    </citation>
    <scope>NUCLEOTIDE SEQUENCE [LARGE SCALE GENOMIC DNA]</scope>
    <source>
        <strain evidence="8 9">KS4</strain>
    </source>
</reference>
<dbReference type="Gene3D" id="3.30.450.20">
    <property type="entry name" value="PAS domain"/>
    <property type="match status" value="1"/>
</dbReference>
<dbReference type="PANTHER" id="PTHR32089">
    <property type="entry name" value="METHYL-ACCEPTING CHEMOTAXIS PROTEIN MCPB"/>
    <property type="match status" value="1"/>
</dbReference>
<dbReference type="AlphaFoldDB" id="A0A517YQA1"/>
<dbReference type="PANTHER" id="PTHR32089:SF112">
    <property type="entry name" value="LYSOZYME-LIKE PROTEIN-RELATED"/>
    <property type="match status" value="1"/>
</dbReference>
<gene>
    <name evidence="8" type="primary">pctB_2</name>
    <name evidence="8" type="ORF">KS4_04300</name>
</gene>
<dbReference type="InterPro" id="IPR004090">
    <property type="entry name" value="Chemotax_Me-accpt_rcpt"/>
</dbReference>
<dbReference type="InterPro" id="IPR003660">
    <property type="entry name" value="HAMP_dom"/>
</dbReference>
<evidence type="ECO:0000256" key="3">
    <source>
        <dbReference type="ARBA" id="ARBA00029447"/>
    </source>
</evidence>
<dbReference type="GO" id="GO:0016020">
    <property type="term" value="C:membrane"/>
    <property type="evidence" value="ECO:0007669"/>
    <property type="project" value="UniProtKB-SubCell"/>
</dbReference>
<accession>A0A517YQA1</accession>
<dbReference type="InterPro" id="IPR004089">
    <property type="entry name" value="MCPsignal_dom"/>
</dbReference>
<dbReference type="PROSITE" id="PS50885">
    <property type="entry name" value="HAMP"/>
    <property type="match status" value="1"/>
</dbReference>
<name>A0A517YQA1_9BACT</name>
<evidence type="ECO:0000313" key="9">
    <source>
        <dbReference type="Proteomes" id="UP000317369"/>
    </source>
</evidence>
<evidence type="ECO:0000259" key="6">
    <source>
        <dbReference type="PROSITE" id="PS50111"/>
    </source>
</evidence>
<dbReference type="SUPFAM" id="SSF103190">
    <property type="entry name" value="Sensory domain-like"/>
    <property type="match status" value="1"/>
</dbReference>
<dbReference type="InterPro" id="IPR033462">
    <property type="entry name" value="Cache_3-Cache_2"/>
</dbReference>